<evidence type="ECO:0000259" key="2">
    <source>
        <dbReference type="Pfam" id="PF16808"/>
    </source>
</evidence>
<reference evidence="3" key="1">
    <citation type="submission" date="2023-11" db="EMBL/GenBank/DDBJ databases">
        <title>Genome assemblies of two species of porcelain crab, Petrolisthes cinctipes and Petrolisthes manimaculis (Anomura: Porcellanidae).</title>
        <authorList>
            <person name="Angst P."/>
        </authorList>
    </citation>
    <scope>NUCLEOTIDE SEQUENCE</scope>
    <source>
        <strain evidence="3">PB745_02</strain>
        <tissue evidence="3">Gill</tissue>
    </source>
</reference>
<proteinExistence type="predicted"/>
<accession>A0AAE1NXE7</accession>
<dbReference type="EMBL" id="JAWZYT010003698">
    <property type="protein sequence ID" value="KAK4297161.1"/>
    <property type="molecule type" value="Genomic_DNA"/>
</dbReference>
<keyword evidence="1" id="KW-0175">Coiled coil</keyword>
<name>A0AAE1NXE7_9EUCA</name>
<feature type="coiled-coil region" evidence="1">
    <location>
        <begin position="4"/>
        <end position="38"/>
    </location>
</feature>
<evidence type="ECO:0000313" key="4">
    <source>
        <dbReference type="Proteomes" id="UP001292094"/>
    </source>
</evidence>
<organism evidence="3 4">
    <name type="scientific">Petrolisthes manimaculis</name>
    <dbReference type="NCBI Taxonomy" id="1843537"/>
    <lineage>
        <taxon>Eukaryota</taxon>
        <taxon>Metazoa</taxon>
        <taxon>Ecdysozoa</taxon>
        <taxon>Arthropoda</taxon>
        <taxon>Crustacea</taxon>
        <taxon>Multicrustacea</taxon>
        <taxon>Malacostraca</taxon>
        <taxon>Eumalacostraca</taxon>
        <taxon>Eucarida</taxon>
        <taxon>Decapoda</taxon>
        <taxon>Pleocyemata</taxon>
        <taxon>Anomura</taxon>
        <taxon>Galatheoidea</taxon>
        <taxon>Porcellanidae</taxon>
        <taxon>Petrolisthes</taxon>
    </lineage>
</organism>
<protein>
    <recommendedName>
        <fullName evidence="2">cGMP-dependent protein kinase N-terminal coiled-coil domain-containing protein</fullName>
    </recommendedName>
</protein>
<dbReference type="Proteomes" id="UP001292094">
    <property type="component" value="Unassembled WGS sequence"/>
</dbReference>
<dbReference type="AlphaFoldDB" id="A0AAE1NXE7"/>
<dbReference type="Gene3D" id="1.20.5.490">
    <property type="entry name" value="Single helix bin"/>
    <property type="match status" value="1"/>
</dbReference>
<keyword evidence="4" id="KW-1185">Reference proteome</keyword>
<dbReference type="InterPro" id="IPR031831">
    <property type="entry name" value="PKcGMP_CC"/>
</dbReference>
<feature type="domain" description="cGMP-dependent protein kinase N-terminal coiled-coil" evidence="2">
    <location>
        <begin position="9"/>
        <end position="43"/>
    </location>
</feature>
<evidence type="ECO:0000256" key="1">
    <source>
        <dbReference type="SAM" id="Coils"/>
    </source>
</evidence>
<dbReference type="Pfam" id="PF16808">
    <property type="entry name" value="PKcGMP_CC"/>
    <property type="match status" value="1"/>
</dbReference>
<dbReference type="CDD" id="cd12085">
    <property type="entry name" value="DD_cGKI-alpha"/>
    <property type="match status" value="1"/>
</dbReference>
<comment type="caution">
    <text evidence="3">The sequence shown here is derived from an EMBL/GenBank/DDBJ whole genome shotgun (WGS) entry which is preliminary data.</text>
</comment>
<sequence length="141" mass="15580">MGSLLELQELLMEKDDQIKQLEAVLKVRDNEIVELKSQLDKFQSVIPYAGVAGVVSKVRARKTRAQGISAEPQAIKTAQELVSLSQTTFPIISKDARCHLKSVNVALRVFNILAVTLAWRLCECISSAPSDTHLNTFFGLV</sequence>
<evidence type="ECO:0000313" key="3">
    <source>
        <dbReference type="EMBL" id="KAK4297161.1"/>
    </source>
</evidence>
<gene>
    <name evidence="3" type="ORF">Pmani_030400</name>
</gene>